<name>A0A7W2ARZ4_9BACL</name>
<organism evidence="1 2">
    <name type="scientific">Thermoactinomyces mirandus</name>
    <dbReference type="NCBI Taxonomy" id="2756294"/>
    <lineage>
        <taxon>Bacteria</taxon>
        <taxon>Bacillati</taxon>
        <taxon>Bacillota</taxon>
        <taxon>Bacilli</taxon>
        <taxon>Bacillales</taxon>
        <taxon>Thermoactinomycetaceae</taxon>
        <taxon>Thermoactinomyces</taxon>
    </lineage>
</organism>
<accession>A0A7W2ARZ4</accession>
<evidence type="ECO:0000313" key="2">
    <source>
        <dbReference type="Proteomes" id="UP000538292"/>
    </source>
</evidence>
<evidence type="ECO:0000313" key="1">
    <source>
        <dbReference type="EMBL" id="MBA4602917.1"/>
    </source>
</evidence>
<keyword evidence="2" id="KW-1185">Reference proteome</keyword>
<dbReference type="EMBL" id="JACEOL010000036">
    <property type="protein sequence ID" value="MBA4602917.1"/>
    <property type="molecule type" value="Genomic_DNA"/>
</dbReference>
<dbReference type="AlphaFoldDB" id="A0A7W2ARZ4"/>
<reference evidence="1 2" key="1">
    <citation type="submission" date="2020-07" db="EMBL/GenBank/DDBJ databases">
        <title>Thermoactinomyces phylogeny.</title>
        <authorList>
            <person name="Dunlap C."/>
        </authorList>
    </citation>
    <scope>NUCLEOTIDE SEQUENCE [LARGE SCALE GENOMIC DNA]</scope>
    <source>
        <strain evidence="1 2">AMNI-1</strain>
    </source>
</reference>
<gene>
    <name evidence="1" type="ORF">H2C83_11455</name>
</gene>
<dbReference type="RefSeq" id="WP_181740933.1">
    <property type="nucleotide sequence ID" value="NZ_JACEOL010000036.1"/>
</dbReference>
<protein>
    <submittedName>
        <fullName evidence="1">Uncharacterized protein</fullName>
    </submittedName>
</protein>
<proteinExistence type="predicted"/>
<dbReference type="Proteomes" id="UP000538292">
    <property type="component" value="Unassembled WGS sequence"/>
</dbReference>
<sequence>MKRAYLCDSGHKKGFSFRVEFPKNGKGYFADTKRSLEHHQKKDGFIGQLA</sequence>
<comment type="caution">
    <text evidence="1">The sequence shown here is derived from an EMBL/GenBank/DDBJ whole genome shotgun (WGS) entry which is preliminary data.</text>
</comment>